<dbReference type="GO" id="GO:0006281">
    <property type="term" value="P:DNA repair"/>
    <property type="evidence" value="ECO:0007669"/>
    <property type="project" value="TreeGrafter"/>
</dbReference>
<dbReference type="InterPro" id="IPR050155">
    <property type="entry name" value="HAD-like_hydrolase_sf"/>
</dbReference>
<dbReference type="OrthoDB" id="9781769at2"/>
<keyword evidence="2" id="KW-1185">Reference proteome</keyword>
<dbReference type="GO" id="GO:0008967">
    <property type="term" value="F:phosphoglycolate phosphatase activity"/>
    <property type="evidence" value="ECO:0007669"/>
    <property type="project" value="TreeGrafter"/>
</dbReference>
<dbReference type="SUPFAM" id="SSF56784">
    <property type="entry name" value="HAD-like"/>
    <property type="match status" value="1"/>
</dbReference>
<dbReference type="Gene3D" id="1.10.150.240">
    <property type="entry name" value="Putative phosphatase, domain 2"/>
    <property type="match status" value="1"/>
</dbReference>
<organism evidence="1 2">
    <name type="scientific">Streptomyces tateyamensis</name>
    <dbReference type="NCBI Taxonomy" id="565073"/>
    <lineage>
        <taxon>Bacteria</taxon>
        <taxon>Bacillati</taxon>
        <taxon>Actinomycetota</taxon>
        <taxon>Actinomycetes</taxon>
        <taxon>Kitasatosporales</taxon>
        <taxon>Streptomycetaceae</taxon>
        <taxon>Streptomyces</taxon>
    </lineage>
</organism>
<dbReference type="PANTHER" id="PTHR43434:SF1">
    <property type="entry name" value="PHOSPHOGLYCOLATE PHOSPHATASE"/>
    <property type="match status" value="1"/>
</dbReference>
<proteinExistence type="predicted"/>
<reference evidence="1 2" key="1">
    <citation type="submission" date="2018-03" db="EMBL/GenBank/DDBJ databases">
        <title>Bioinformatic expansion and discovery of thiopeptide antibiotics.</title>
        <authorList>
            <person name="Schwalen C.J."/>
            <person name="Hudson G.A."/>
            <person name="Mitchell D.A."/>
        </authorList>
    </citation>
    <scope>NUCLEOTIDE SEQUENCE [LARGE SCALE GENOMIC DNA]</scope>
    <source>
        <strain evidence="1 2">ATCC 21389</strain>
    </source>
</reference>
<evidence type="ECO:0000313" key="2">
    <source>
        <dbReference type="Proteomes" id="UP000248039"/>
    </source>
</evidence>
<dbReference type="Proteomes" id="UP000248039">
    <property type="component" value="Unassembled WGS sequence"/>
</dbReference>
<evidence type="ECO:0000313" key="1">
    <source>
        <dbReference type="EMBL" id="PYC77247.1"/>
    </source>
</evidence>
<accession>A0A2V4NNC1</accession>
<dbReference type="Gene3D" id="3.40.50.1000">
    <property type="entry name" value="HAD superfamily/HAD-like"/>
    <property type="match status" value="1"/>
</dbReference>
<dbReference type="AlphaFoldDB" id="A0A2V4NNC1"/>
<dbReference type="InterPro" id="IPR023198">
    <property type="entry name" value="PGP-like_dom2"/>
</dbReference>
<dbReference type="Pfam" id="PF13242">
    <property type="entry name" value="Hydrolase_like"/>
    <property type="match status" value="1"/>
</dbReference>
<dbReference type="InterPro" id="IPR036412">
    <property type="entry name" value="HAD-like_sf"/>
</dbReference>
<name>A0A2V4NNC1_9ACTN</name>
<protein>
    <submittedName>
        <fullName evidence="1">Haloacid dehalogenase</fullName>
    </submittedName>
</protein>
<sequence>MNLPTPLLVLWDIDHTLLDCGAVNRRAYAAAFRRATGVELADGWRFDGRTELAAATEALRAHDLDPGDGLRETFMDLVVAELQDRAGELAQEGRALPGARQALAAVAGTRGVRQSVLTGNVPALARLKLTAFGLGEHLDLRLGAYGDDAYERTDLPGHAFQRAERVLGRRYRGGNAVIVGDTLRDVATARAAGARCVAVATGTASAAELAEAGADVVLADLTDTAAVLAALNGAA</sequence>
<dbReference type="InterPro" id="IPR023214">
    <property type="entry name" value="HAD_sf"/>
</dbReference>
<comment type="caution">
    <text evidence="1">The sequence shown here is derived from an EMBL/GenBank/DDBJ whole genome shotgun (WGS) entry which is preliminary data.</text>
</comment>
<dbReference type="PANTHER" id="PTHR43434">
    <property type="entry name" value="PHOSPHOGLYCOLATE PHOSPHATASE"/>
    <property type="match status" value="1"/>
</dbReference>
<dbReference type="EMBL" id="PYBW01000070">
    <property type="protein sequence ID" value="PYC77247.1"/>
    <property type="molecule type" value="Genomic_DNA"/>
</dbReference>
<gene>
    <name evidence="1" type="ORF">C7C46_19465</name>
</gene>